<reference evidence="2" key="1">
    <citation type="submission" date="2025-08" db="UniProtKB">
        <authorList>
            <consortium name="RefSeq"/>
        </authorList>
    </citation>
    <scope>IDENTIFICATION</scope>
    <source>
        <tissue evidence="2">Whole body</tissue>
    </source>
</reference>
<dbReference type="PANTHER" id="PTHR45913:SF19">
    <property type="entry name" value="LOW QUALITY PROTEIN: ZINC FINGER BED DOMAIN-CONTAINING PROTEIN 5-LIKE"/>
    <property type="match status" value="1"/>
</dbReference>
<sequence>MDSLKLNNDALKPAKLLRHLHTIHPTLKDRPTEFFEGKCKSLKKMKLGPSGANVALSQQVRTASFEISQLITANIFEEDAKKKIQNMPLSNNTVKARIGKMSCDIEEQLLGKIKSSPYFALQCDETTDIAQCCQLLVFVRFLDVEDKTIKEELLLSSVLETRLVHVERNRCNANH</sequence>
<dbReference type="RefSeq" id="XP_025418988.1">
    <property type="nucleotide sequence ID" value="XM_025563203.1"/>
</dbReference>
<organism evidence="1 2">
    <name type="scientific">Sipha flava</name>
    <name type="common">yellow sugarcane aphid</name>
    <dbReference type="NCBI Taxonomy" id="143950"/>
    <lineage>
        <taxon>Eukaryota</taxon>
        <taxon>Metazoa</taxon>
        <taxon>Ecdysozoa</taxon>
        <taxon>Arthropoda</taxon>
        <taxon>Hexapoda</taxon>
        <taxon>Insecta</taxon>
        <taxon>Pterygota</taxon>
        <taxon>Neoptera</taxon>
        <taxon>Paraneoptera</taxon>
        <taxon>Hemiptera</taxon>
        <taxon>Sternorrhyncha</taxon>
        <taxon>Aphidomorpha</taxon>
        <taxon>Aphidoidea</taxon>
        <taxon>Aphididae</taxon>
        <taxon>Sipha</taxon>
    </lineage>
</organism>
<dbReference type="PANTHER" id="PTHR45913">
    <property type="entry name" value="EPM2A-INTERACTING PROTEIN 1"/>
    <property type="match status" value="1"/>
</dbReference>
<protein>
    <submittedName>
        <fullName evidence="2">SCAN domain-containing protein 3-like</fullName>
    </submittedName>
</protein>
<name>A0A8B8G7Y8_9HEMI</name>
<keyword evidence="1" id="KW-1185">Reference proteome</keyword>
<dbReference type="AlphaFoldDB" id="A0A8B8G7Y8"/>
<evidence type="ECO:0000313" key="1">
    <source>
        <dbReference type="Proteomes" id="UP000694846"/>
    </source>
</evidence>
<accession>A0A8B8G7Y8</accession>
<dbReference type="GeneID" id="112689473"/>
<dbReference type="OrthoDB" id="6619178at2759"/>
<proteinExistence type="predicted"/>
<evidence type="ECO:0000313" key="2">
    <source>
        <dbReference type="RefSeq" id="XP_025418988.1"/>
    </source>
</evidence>
<gene>
    <name evidence="2" type="primary">LOC112689473</name>
</gene>
<dbReference type="Proteomes" id="UP000694846">
    <property type="component" value="Unplaced"/>
</dbReference>